<dbReference type="EnsemblPlants" id="OMERI10G04800.1">
    <property type="protein sequence ID" value="OMERI10G04800.1"/>
    <property type="gene ID" value="OMERI10G04800"/>
</dbReference>
<sequence length="174" mass="19013">MVPVMFVGRRLPRLVAHQCHRLPPSPKYWSNTLLAYKKCLISAIFLVDFDHEFGVWRARWTRCAGTQAFGAGRHCLLGVHKQRAMAVLALACVPVRRVRQGQRQRDPPVCVGQDADIAAEAGSNARWTILSLVPYVPLAQSVVVPVMASSAATAICHVAVCWALVFKAGILGSS</sequence>
<evidence type="ECO:0000313" key="1">
    <source>
        <dbReference type="EnsemblPlants" id="OMERI10G04800.1"/>
    </source>
</evidence>
<accession>A0A0E0EWU2</accession>
<dbReference type="AlphaFoldDB" id="A0A0E0EWU2"/>
<reference evidence="1" key="1">
    <citation type="submission" date="2015-04" db="UniProtKB">
        <authorList>
            <consortium name="EnsemblPlants"/>
        </authorList>
    </citation>
    <scope>IDENTIFICATION</scope>
</reference>
<dbReference type="HOGENOM" id="CLU_1542495_0_0_1"/>
<name>A0A0E0EWU2_9ORYZ</name>
<dbReference type="STRING" id="40149.A0A0E0EWU2"/>
<dbReference type="Proteomes" id="UP000008021">
    <property type="component" value="Chromosome 10"/>
</dbReference>
<evidence type="ECO:0000313" key="2">
    <source>
        <dbReference type="Proteomes" id="UP000008021"/>
    </source>
</evidence>
<dbReference type="PANTHER" id="PTHR11206">
    <property type="entry name" value="MULTIDRUG RESISTANCE PROTEIN"/>
    <property type="match status" value="1"/>
</dbReference>
<organism evidence="1">
    <name type="scientific">Oryza meridionalis</name>
    <dbReference type="NCBI Taxonomy" id="40149"/>
    <lineage>
        <taxon>Eukaryota</taxon>
        <taxon>Viridiplantae</taxon>
        <taxon>Streptophyta</taxon>
        <taxon>Embryophyta</taxon>
        <taxon>Tracheophyta</taxon>
        <taxon>Spermatophyta</taxon>
        <taxon>Magnoliopsida</taxon>
        <taxon>Liliopsida</taxon>
        <taxon>Poales</taxon>
        <taxon>Poaceae</taxon>
        <taxon>BOP clade</taxon>
        <taxon>Oryzoideae</taxon>
        <taxon>Oryzeae</taxon>
        <taxon>Oryzinae</taxon>
        <taxon>Oryza</taxon>
    </lineage>
</organism>
<dbReference type="Gramene" id="OMERI10G04800.1">
    <property type="protein sequence ID" value="OMERI10G04800.1"/>
    <property type="gene ID" value="OMERI10G04800"/>
</dbReference>
<protein>
    <submittedName>
        <fullName evidence="1">Uncharacterized protein</fullName>
    </submittedName>
</protein>
<proteinExistence type="predicted"/>
<reference evidence="1" key="2">
    <citation type="submission" date="2018-05" db="EMBL/GenBank/DDBJ databases">
        <title>OmerRS3 (Oryza meridionalis Reference Sequence Version 3).</title>
        <authorList>
            <person name="Zhang J."/>
            <person name="Kudrna D."/>
            <person name="Lee S."/>
            <person name="Talag J."/>
            <person name="Welchert J."/>
            <person name="Wing R.A."/>
        </authorList>
    </citation>
    <scope>NUCLEOTIDE SEQUENCE [LARGE SCALE GENOMIC DNA]</scope>
    <source>
        <strain evidence="1">cv. OR44</strain>
    </source>
</reference>
<keyword evidence="2" id="KW-1185">Reference proteome</keyword>